<dbReference type="NCBIfam" id="TIGR01256">
    <property type="entry name" value="modA"/>
    <property type="match status" value="1"/>
</dbReference>
<dbReference type="Proteomes" id="UP000254519">
    <property type="component" value="Unassembled WGS sequence"/>
</dbReference>
<evidence type="ECO:0000313" key="7">
    <source>
        <dbReference type="EMBL" id="SUJ01553.1"/>
    </source>
</evidence>
<keyword evidence="8" id="KW-1185">Reference proteome</keyword>
<dbReference type="PROSITE" id="PS51257">
    <property type="entry name" value="PROKAR_LIPOPROTEIN"/>
    <property type="match status" value="1"/>
</dbReference>
<dbReference type="PANTHER" id="PTHR30632:SF0">
    <property type="entry name" value="SULFATE-BINDING PROTEIN"/>
    <property type="match status" value="1"/>
</dbReference>
<dbReference type="GO" id="GO:0046872">
    <property type="term" value="F:metal ion binding"/>
    <property type="evidence" value="ECO:0007669"/>
    <property type="project" value="UniProtKB-KW"/>
</dbReference>
<organism evidence="7 8">
    <name type="scientific">Sporosarcina pasteurii</name>
    <name type="common">Bacillus pasteurii</name>
    <dbReference type="NCBI Taxonomy" id="1474"/>
    <lineage>
        <taxon>Bacteria</taxon>
        <taxon>Bacillati</taxon>
        <taxon>Bacillota</taxon>
        <taxon>Bacilli</taxon>
        <taxon>Bacillales</taxon>
        <taxon>Caryophanaceae</taxon>
        <taxon>Sporosarcina</taxon>
    </lineage>
</organism>
<accession>A0A380BIJ0</accession>
<sequence>MKKSFYIFFTALLLFSLTACSTTAEKTGDSEEKVVLTISSAVSLSDALEEIKTIYERDHSVRLTFNLGGSGSLAQQIQQGAPVDIFISANENWMDTLVHNDLIDEQSLVTITGNRLVLIAQKGSKLHFPSVDQIIPEKVNQIAIGNPESVPAGKYTQEALQTANLWNDLEEKLILGKDVRQVVTYVETGNVDIGFVYESDALSAEQISILATVPENSHDKITYPGAILASSKHAHEAKDFLTFLTSEQSQQVFEKYGFRH</sequence>
<dbReference type="InterPro" id="IPR005950">
    <property type="entry name" value="ModA"/>
</dbReference>
<proteinExistence type="inferred from homology"/>
<evidence type="ECO:0000256" key="2">
    <source>
        <dbReference type="ARBA" id="ARBA00022505"/>
    </source>
</evidence>
<dbReference type="InterPro" id="IPR050682">
    <property type="entry name" value="ModA/WtpA"/>
</dbReference>
<feature type="binding site" evidence="5">
    <location>
        <position position="43"/>
    </location>
    <ligand>
        <name>molybdate</name>
        <dbReference type="ChEBI" id="CHEBI:36264"/>
    </ligand>
</feature>
<dbReference type="RefSeq" id="WP_243835594.1">
    <property type="nucleotide sequence ID" value="NZ_CP038012.1"/>
</dbReference>
<dbReference type="Gene3D" id="3.40.190.10">
    <property type="entry name" value="Periplasmic binding protein-like II"/>
    <property type="match status" value="2"/>
</dbReference>
<evidence type="ECO:0000256" key="4">
    <source>
        <dbReference type="ARBA" id="ARBA00022729"/>
    </source>
</evidence>
<dbReference type="GO" id="GO:1901359">
    <property type="term" value="F:tungstate binding"/>
    <property type="evidence" value="ECO:0007669"/>
    <property type="project" value="UniProtKB-ARBA"/>
</dbReference>
<feature type="binding site" evidence="5">
    <location>
        <position position="179"/>
    </location>
    <ligand>
        <name>molybdate</name>
        <dbReference type="ChEBI" id="CHEBI:36264"/>
    </ligand>
</feature>
<evidence type="ECO:0000313" key="8">
    <source>
        <dbReference type="Proteomes" id="UP000254519"/>
    </source>
</evidence>
<evidence type="ECO:0000256" key="3">
    <source>
        <dbReference type="ARBA" id="ARBA00022723"/>
    </source>
</evidence>
<dbReference type="SUPFAM" id="SSF53850">
    <property type="entry name" value="Periplasmic binding protein-like II"/>
    <property type="match status" value="1"/>
</dbReference>
<feature type="chain" id="PRO_5038428371" evidence="6">
    <location>
        <begin position="22"/>
        <end position="260"/>
    </location>
</feature>
<dbReference type="GO" id="GO:0030973">
    <property type="term" value="F:molybdate ion binding"/>
    <property type="evidence" value="ECO:0007669"/>
    <property type="project" value="UniProtKB-ARBA"/>
</dbReference>
<name>A0A380BIJ0_SPOPA</name>
<keyword evidence="4 6" id="KW-0732">Signal</keyword>
<dbReference type="EMBL" id="UGYZ01000002">
    <property type="protein sequence ID" value="SUJ01553.1"/>
    <property type="molecule type" value="Genomic_DNA"/>
</dbReference>
<dbReference type="FunFam" id="3.40.190.10:FF:000035">
    <property type="entry name" value="Molybdate ABC transporter substrate-binding protein"/>
    <property type="match status" value="1"/>
</dbReference>
<dbReference type="GO" id="GO:0015689">
    <property type="term" value="P:molybdate ion transport"/>
    <property type="evidence" value="ECO:0007669"/>
    <property type="project" value="InterPro"/>
</dbReference>
<protein>
    <submittedName>
        <fullName evidence="7">Molybdate-binding periplasmic protein</fullName>
    </submittedName>
</protein>
<keyword evidence="2 5" id="KW-0500">Molybdenum</keyword>
<dbReference type="PANTHER" id="PTHR30632">
    <property type="entry name" value="MOLYBDATE-BINDING PERIPLASMIC PROTEIN"/>
    <property type="match status" value="1"/>
</dbReference>
<keyword evidence="3 5" id="KW-0479">Metal-binding</keyword>
<evidence type="ECO:0000256" key="5">
    <source>
        <dbReference type="PIRSR" id="PIRSR004846-1"/>
    </source>
</evidence>
<evidence type="ECO:0000256" key="6">
    <source>
        <dbReference type="SAM" id="SignalP"/>
    </source>
</evidence>
<dbReference type="Pfam" id="PF13531">
    <property type="entry name" value="SBP_bac_11"/>
    <property type="match status" value="1"/>
</dbReference>
<evidence type="ECO:0000256" key="1">
    <source>
        <dbReference type="ARBA" id="ARBA00009175"/>
    </source>
</evidence>
<feature type="binding site" evidence="5">
    <location>
        <position position="70"/>
    </location>
    <ligand>
        <name>molybdate</name>
        <dbReference type="ChEBI" id="CHEBI:36264"/>
    </ligand>
</feature>
<dbReference type="PIRSF" id="PIRSF004846">
    <property type="entry name" value="ModA"/>
    <property type="match status" value="1"/>
</dbReference>
<feature type="binding site" evidence="5">
    <location>
        <position position="152"/>
    </location>
    <ligand>
        <name>molybdate</name>
        <dbReference type="ChEBI" id="CHEBI:36264"/>
    </ligand>
</feature>
<feature type="binding site" evidence="5">
    <location>
        <position position="197"/>
    </location>
    <ligand>
        <name>molybdate</name>
        <dbReference type="ChEBI" id="CHEBI:36264"/>
    </ligand>
</feature>
<feature type="signal peptide" evidence="6">
    <location>
        <begin position="1"/>
        <end position="21"/>
    </location>
</feature>
<comment type="similarity">
    <text evidence="1">Belongs to the bacterial solute-binding protein ModA family.</text>
</comment>
<dbReference type="AlphaFoldDB" id="A0A380BIJ0"/>
<gene>
    <name evidence="7" type="primary">modA</name>
    <name evidence="7" type="ORF">NCTC4822_01150</name>
</gene>
<reference evidence="7 8" key="1">
    <citation type="submission" date="2018-06" db="EMBL/GenBank/DDBJ databases">
        <authorList>
            <consortium name="Pathogen Informatics"/>
            <person name="Doyle S."/>
        </authorList>
    </citation>
    <scope>NUCLEOTIDE SEQUENCE [LARGE SCALE GENOMIC DNA]</scope>
    <source>
        <strain evidence="8">ATCC 11859 / DSM 33 / NCIB 8841 / NCTC 4822</strain>
    </source>
</reference>